<dbReference type="PROSITE" id="PS50987">
    <property type="entry name" value="HTH_ARSR_2"/>
    <property type="match status" value="1"/>
</dbReference>
<gene>
    <name evidence="2" type="ORF">SAMN05443551_0836</name>
</gene>
<dbReference type="NCBIfam" id="NF033788">
    <property type="entry name" value="HTH_metalloreg"/>
    <property type="match status" value="1"/>
</dbReference>
<dbReference type="EMBL" id="FQXC01000001">
    <property type="protein sequence ID" value="SHG86549.1"/>
    <property type="molecule type" value="Genomic_DNA"/>
</dbReference>
<dbReference type="Proteomes" id="UP000184221">
    <property type="component" value="Unassembled WGS sequence"/>
</dbReference>
<dbReference type="PANTHER" id="PTHR38600:SF2">
    <property type="entry name" value="SLL0088 PROTEIN"/>
    <property type="match status" value="1"/>
</dbReference>
<sequence>MAKFLLDRVLKMHLLSHMANQLDTVFAAMADPTRRAVIERLLDGPASVSDLHETHDMALPSFMKHLRKLEDAGLVTSQKTGRTRMIHIEAAPMRAAEDWLSRQRKLWEGRLDRLQSLAEALERKPQ</sequence>
<dbReference type="AlphaFoldDB" id="A0A1M5NBJ7"/>
<dbReference type="InterPro" id="IPR001845">
    <property type="entry name" value="HTH_ArsR_DNA-bd_dom"/>
</dbReference>
<protein>
    <submittedName>
        <fullName evidence="2">Transcriptional regulator, ArsR family</fullName>
    </submittedName>
</protein>
<evidence type="ECO:0000313" key="2">
    <source>
        <dbReference type="EMBL" id="SHG86549.1"/>
    </source>
</evidence>
<dbReference type="GO" id="GO:0003700">
    <property type="term" value="F:DNA-binding transcription factor activity"/>
    <property type="evidence" value="ECO:0007669"/>
    <property type="project" value="InterPro"/>
</dbReference>
<evidence type="ECO:0000313" key="3">
    <source>
        <dbReference type="Proteomes" id="UP000184221"/>
    </source>
</evidence>
<dbReference type="Pfam" id="PF12840">
    <property type="entry name" value="HTH_20"/>
    <property type="match status" value="1"/>
</dbReference>
<evidence type="ECO:0000259" key="1">
    <source>
        <dbReference type="PROSITE" id="PS50987"/>
    </source>
</evidence>
<dbReference type="InterPro" id="IPR036388">
    <property type="entry name" value="WH-like_DNA-bd_sf"/>
</dbReference>
<dbReference type="CDD" id="cd00090">
    <property type="entry name" value="HTH_ARSR"/>
    <property type="match status" value="1"/>
</dbReference>
<dbReference type="InterPro" id="IPR036390">
    <property type="entry name" value="WH_DNA-bd_sf"/>
</dbReference>
<accession>A0A1M5NBJ7</accession>
<feature type="domain" description="HTH arsR-type" evidence="1">
    <location>
        <begin position="14"/>
        <end position="108"/>
    </location>
</feature>
<dbReference type="SMART" id="SM00418">
    <property type="entry name" value="HTH_ARSR"/>
    <property type="match status" value="1"/>
</dbReference>
<reference evidence="2 3" key="1">
    <citation type="submission" date="2016-11" db="EMBL/GenBank/DDBJ databases">
        <authorList>
            <person name="Jaros S."/>
            <person name="Januszkiewicz K."/>
            <person name="Wedrychowicz H."/>
        </authorList>
    </citation>
    <scope>NUCLEOTIDE SEQUENCE [LARGE SCALE GENOMIC DNA]</scope>
    <source>
        <strain evidence="2 3">DSM 29431</strain>
    </source>
</reference>
<dbReference type="STRING" id="996342.SAMN05443551_0836"/>
<dbReference type="Gene3D" id="1.10.10.10">
    <property type="entry name" value="Winged helix-like DNA-binding domain superfamily/Winged helix DNA-binding domain"/>
    <property type="match status" value="1"/>
</dbReference>
<proteinExistence type="predicted"/>
<keyword evidence="3" id="KW-1185">Reference proteome</keyword>
<name>A0A1M5NBJ7_9RHOB</name>
<dbReference type="SUPFAM" id="SSF46785">
    <property type="entry name" value="Winged helix' DNA-binding domain"/>
    <property type="match status" value="1"/>
</dbReference>
<organism evidence="2 3">
    <name type="scientific">Marivita hallyeonensis</name>
    <dbReference type="NCBI Taxonomy" id="996342"/>
    <lineage>
        <taxon>Bacteria</taxon>
        <taxon>Pseudomonadati</taxon>
        <taxon>Pseudomonadota</taxon>
        <taxon>Alphaproteobacteria</taxon>
        <taxon>Rhodobacterales</taxon>
        <taxon>Roseobacteraceae</taxon>
        <taxon>Marivita</taxon>
    </lineage>
</organism>
<dbReference type="PANTHER" id="PTHR38600">
    <property type="entry name" value="TRANSCRIPTIONAL REGULATORY PROTEIN"/>
    <property type="match status" value="1"/>
</dbReference>
<dbReference type="InterPro" id="IPR011991">
    <property type="entry name" value="ArsR-like_HTH"/>
</dbReference>
<dbReference type="PRINTS" id="PR00778">
    <property type="entry name" value="HTHARSR"/>
</dbReference>